<accession>I8TU20</accession>
<dbReference type="SUPFAM" id="SSF51182">
    <property type="entry name" value="RmlC-like cupins"/>
    <property type="match status" value="1"/>
</dbReference>
<comment type="catalytic activity">
    <reaction evidence="3">
        <text>a purine D-ribonucleoside + phosphate = a purine nucleobase + alpha-D-ribose 1-phosphate</text>
        <dbReference type="Rhea" id="RHEA:19805"/>
        <dbReference type="ChEBI" id="CHEBI:26386"/>
        <dbReference type="ChEBI" id="CHEBI:43474"/>
        <dbReference type="ChEBI" id="CHEBI:57720"/>
        <dbReference type="ChEBI" id="CHEBI:142355"/>
        <dbReference type="EC" id="2.4.2.1"/>
    </reaction>
</comment>
<keyword evidence="2 3" id="KW-0808">Transferase</keyword>
<organism evidence="4 5">
    <name type="scientific">Pelosinus fermentans JBW45</name>
    <dbReference type="NCBI Taxonomy" id="1192197"/>
    <lineage>
        <taxon>Bacteria</taxon>
        <taxon>Bacillati</taxon>
        <taxon>Bacillota</taxon>
        <taxon>Negativicutes</taxon>
        <taxon>Selenomonadales</taxon>
        <taxon>Sporomusaceae</taxon>
        <taxon>Pelosinus</taxon>
    </lineage>
</organism>
<dbReference type="HOGENOM" id="CLU_157874_1_0_9"/>
<dbReference type="Proteomes" id="UP000005361">
    <property type="component" value="Chromosome"/>
</dbReference>
<comment type="catalytic activity">
    <reaction evidence="3">
        <text>xanthosine + phosphate = alpha-D-ribose 1-phosphate + xanthine</text>
        <dbReference type="Rhea" id="RHEA:27638"/>
        <dbReference type="ChEBI" id="CHEBI:17712"/>
        <dbReference type="ChEBI" id="CHEBI:18107"/>
        <dbReference type="ChEBI" id="CHEBI:43474"/>
        <dbReference type="ChEBI" id="CHEBI:57720"/>
        <dbReference type="EC" id="2.4.2.1"/>
    </reaction>
</comment>
<dbReference type="InterPro" id="IPR011051">
    <property type="entry name" value="RmlC_Cupin_sf"/>
</dbReference>
<comment type="catalytic activity">
    <reaction evidence="3">
        <text>guanosine + phosphate = alpha-D-ribose 1-phosphate + guanine</text>
        <dbReference type="Rhea" id="RHEA:13233"/>
        <dbReference type="ChEBI" id="CHEBI:16235"/>
        <dbReference type="ChEBI" id="CHEBI:16750"/>
        <dbReference type="ChEBI" id="CHEBI:43474"/>
        <dbReference type="ChEBI" id="CHEBI:57720"/>
        <dbReference type="EC" id="2.4.2.1"/>
    </reaction>
</comment>
<dbReference type="PANTHER" id="PTHR36540:SF1">
    <property type="entry name" value="PYRIMIDINE_PURINE NUCLEOSIDE PHOSPHORYLASE"/>
    <property type="match status" value="1"/>
</dbReference>
<comment type="catalytic activity">
    <reaction evidence="3">
        <text>thymidine + phosphate = 2-deoxy-alpha-D-ribose 1-phosphate + thymine</text>
        <dbReference type="Rhea" id="RHEA:16037"/>
        <dbReference type="ChEBI" id="CHEBI:17748"/>
        <dbReference type="ChEBI" id="CHEBI:17821"/>
        <dbReference type="ChEBI" id="CHEBI:43474"/>
        <dbReference type="ChEBI" id="CHEBI:57259"/>
        <dbReference type="EC" id="2.4.2.2"/>
    </reaction>
</comment>
<comment type="catalytic activity">
    <reaction evidence="3">
        <text>uridine + phosphate = alpha-D-ribose 1-phosphate + uracil</text>
        <dbReference type="Rhea" id="RHEA:24388"/>
        <dbReference type="ChEBI" id="CHEBI:16704"/>
        <dbReference type="ChEBI" id="CHEBI:17568"/>
        <dbReference type="ChEBI" id="CHEBI:43474"/>
        <dbReference type="ChEBI" id="CHEBI:57720"/>
        <dbReference type="EC" id="2.4.2.2"/>
    </reaction>
</comment>
<dbReference type="HAMAP" id="MF_01537">
    <property type="entry name" value="Nucleos_phosphorylase_PpnP"/>
    <property type="match status" value="1"/>
</dbReference>
<dbReference type="KEGG" id="pft:JBW_03053"/>
<evidence type="ECO:0000256" key="3">
    <source>
        <dbReference type="HAMAP-Rule" id="MF_01537"/>
    </source>
</evidence>
<reference evidence="4 5" key="1">
    <citation type="journal article" date="2015" name="Genome Announc.">
        <title>Complete Genome Sequence of Pelosinus fermentans JBW45, a Member of a Remarkably Competitive Group of Negativicutes in the Firmicutes Phylum.</title>
        <authorList>
            <person name="De Leon K.B."/>
            <person name="Utturkar S.M."/>
            <person name="Camilleri L.B."/>
            <person name="Elias D.A."/>
            <person name="Arkin A.P."/>
            <person name="Fields M.W."/>
            <person name="Brown S.D."/>
            <person name="Wall J.D."/>
        </authorList>
    </citation>
    <scope>NUCLEOTIDE SEQUENCE [LARGE SCALE GENOMIC DNA]</scope>
    <source>
        <strain evidence="4 5">JBW45</strain>
    </source>
</reference>
<gene>
    <name evidence="3" type="primary">ppnP</name>
    <name evidence="4" type="ORF">JBW_03053</name>
</gene>
<evidence type="ECO:0000313" key="4">
    <source>
        <dbReference type="EMBL" id="AJQ28396.1"/>
    </source>
</evidence>
<evidence type="ECO:0000256" key="2">
    <source>
        <dbReference type="ARBA" id="ARBA00022679"/>
    </source>
</evidence>
<sequence length="105" mass="11995">MNQFENVSIIKKANVYFEGQVTSRTVLLTGGERKTLGIMMPGKYEFETVDKEHMELLAGKLEVLLPNCEEWITIDAGRTFEIPAHSKFKIVAQELSDYCCSYIKE</sequence>
<dbReference type="EC" id="2.4.2.2" evidence="3"/>
<evidence type="ECO:0000313" key="5">
    <source>
        <dbReference type="Proteomes" id="UP000005361"/>
    </source>
</evidence>
<dbReference type="CDD" id="cd20296">
    <property type="entry name" value="cupin_PpnP-like"/>
    <property type="match status" value="1"/>
</dbReference>
<reference evidence="5" key="2">
    <citation type="submission" date="2015-02" db="EMBL/GenBank/DDBJ databases">
        <title>Complete Genome Sequence of Pelosinus fermentans JBW45.</title>
        <authorList>
            <person name="De Leon K.B."/>
            <person name="Utturkar S.M."/>
            <person name="Camilleri L.B."/>
            <person name="Arkin A.P."/>
            <person name="Fields M.W."/>
            <person name="Brown S.D."/>
            <person name="Wall J.D."/>
        </authorList>
    </citation>
    <scope>NUCLEOTIDE SEQUENCE [LARGE SCALE GENOMIC DNA]</scope>
    <source>
        <strain evidence="5">JBW45</strain>
    </source>
</reference>
<dbReference type="RefSeq" id="WP_007957923.1">
    <property type="nucleotide sequence ID" value="NZ_CP010978.1"/>
</dbReference>
<name>I8TU20_9FIRM</name>
<comment type="catalytic activity">
    <reaction evidence="3">
        <text>cytidine + phosphate = cytosine + alpha-D-ribose 1-phosphate</text>
        <dbReference type="Rhea" id="RHEA:52540"/>
        <dbReference type="ChEBI" id="CHEBI:16040"/>
        <dbReference type="ChEBI" id="CHEBI:17562"/>
        <dbReference type="ChEBI" id="CHEBI:43474"/>
        <dbReference type="ChEBI" id="CHEBI:57720"/>
        <dbReference type="EC" id="2.4.2.2"/>
    </reaction>
</comment>
<dbReference type="Pfam" id="PF06865">
    <property type="entry name" value="Ppnp"/>
    <property type="match status" value="1"/>
</dbReference>
<comment type="function">
    <text evidence="3">Catalyzes the phosphorolysis of diverse nucleosides, yielding D-ribose 1-phosphate and the respective free bases. Can use uridine, adenosine, guanosine, cytidine, thymidine, inosine and xanthosine as substrates. Also catalyzes the reverse reactions.</text>
</comment>
<dbReference type="PANTHER" id="PTHR36540">
    <property type="entry name" value="PYRIMIDINE/PURINE NUCLEOSIDE PHOSPHORYLASE"/>
    <property type="match status" value="1"/>
</dbReference>
<dbReference type="GO" id="GO:0004850">
    <property type="term" value="F:uridine phosphorylase activity"/>
    <property type="evidence" value="ECO:0007669"/>
    <property type="project" value="RHEA"/>
</dbReference>
<comment type="catalytic activity">
    <reaction evidence="3">
        <text>inosine + phosphate = alpha-D-ribose 1-phosphate + hypoxanthine</text>
        <dbReference type="Rhea" id="RHEA:27646"/>
        <dbReference type="ChEBI" id="CHEBI:17368"/>
        <dbReference type="ChEBI" id="CHEBI:17596"/>
        <dbReference type="ChEBI" id="CHEBI:43474"/>
        <dbReference type="ChEBI" id="CHEBI:57720"/>
        <dbReference type="EC" id="2.4.2.1"/>
    </reaction>
</comment>
<dbReference type="STRING" id="1192197.JBW_03053"/>
<dbReference type="OrthoDB" id="9793848at2"/>
<comment type="catalytic activity">
    <reaction evidence="3">
        <text>adenosine + phosphate = alpha-D-ribose 1-phosphate + adenine</text>
        <dbReference type="Rhea" id="RHEA:27642"/>
        <dbReference type="ChEBI" id="CHEBI:16335"/>
        <dbReference type="ChEBI" id="CHEBI:16708"/>
        <dbReference type="ChEBI" id="CHEBI:43474"/>
        <dbReference type="ChEBI" id="CHEBI:57720"/>
        <dbReference type="EC" id="2.4.2.1"/>
    </reaction>
</comment>
<evidence type="ECO:0000256" key="1">
    <source>
        <dbReference type="ARBA" id="ARBA00022676"/>
    </source>
</evidence>
<keyword evidence="1 3" id="KW-0328">Glycosyltransferase</keyword>
<dbReference type="GO" id="GO:0009032">
    <property type="term" value="F:thymidine phosphorylase activity"/>
    <property type="evidence" value="ECO:0007669"/>
    <property type="project" value="RHEA"/>
</dbReference>
<dbReference type="InterPro" id="IPR014710">
    <property type="entry name" value="RmlC-like_jellyroll"/>
</dbReference>
<dbReference type="InterPro" id="IPR009664">
    <property type="entry name" value="Ppnp"/>
</dbReference>
<dbReference type="GO" id="GO:0004731">
    <property type="term" value="F:purine-nucleoside phosphorylase activity"/>
    <property type="evidence" value="ECO:0007669"/>
    <property type="project" value="UniProtKB-UniRule"/>
</dbReference>
<dbReference type="AlphaFoldDB" id="I8TU20"/>
<dbReference type="FunFam" id="2.60.120.10:FF:000016">
    <property type="entry name" value="Pyrimidine/purine nucleoside phosphorylase"/>
    <property type="match status" value="1"/>
</dbReference>
<dbReference type="GO" id="GO:0005829">
    <property type="term" value="C:cytosol"/>
    <property type="evidence" value="ECO:0007669"/>
    <property type="project" value="TreeGrafter"/>
</dbReference>
<dbReference type="GO" id="GO:0047975">
    <property type="term" value="F:guanosine phosphorylase activity"/>
    <property type="evidence" value="ECO:0007669"/>
    <property type="project" value="RHEA"/>
</dbReference>
<dbReference type="EMBL" id="CP010978">
    <property type="protein sequence ID" value="AJQ28396.1"/>
    <property type="molecule type" value="Genomic_DNA"/>
</dbReference>
<dbReference type="Gene3D" id="2.60.120.10">
    <property type="entry name" value="Jelly Rolls"/>
    <property type="match status" value="1"/>
</dbReference>
<dbReference type="EC" id="2.4.2.1" evidence="3"/>
<comment type="similarity">
    <text evidence="3">Belongs to the nucleoside phosphorylase PpnP family.</text>
</comment>
<proteinExistence type="inferred from homology"/>
<protein>
    <recommendedName>
        <fullName evidence="3">Pyrimidine/purine nucleoside phosphorylase</fullName>
        <ecNumber evidence="3">2.4.2.1</ecNumber>
        <ecNumber evidence="3">2.4.2.2</ecNumber>
    </recommendedName>
    <alternativeName>
        <fullName evidence="3">Adenosine phosphorylase</fullName>
    </alternativeName>
    <alternativeName>
        <fullName evidence="3">Cytidine phosphorylase</fullName>
    </alternativeName>
    <alternativeName>
        <fullName evidence="3">Guanosine phosphorylase</fullName>
    </alternativeName>
    <alternativeName>
        <fullName evidence="3">Inosine phosphorylase</fullName>
    </alternativeName>
    <alternativeName>
        <fullName evidence="3">Thymidine phosphorylase</fullName>
    </alternativeName>
    <alternativeName>
        <fullName evidence="3">Uridine phosphorylase</fullName>
    </alternativeName>
    <alternativeName>
        <fullName evidence="3">Xanthosine phosphorylase</fullName>
    </alternativeName>
</protein>